<dbReference type="RefSeq" id="WP_023848270.1">
    <property type="nucleotide sequence ID" value="NZ_CP047166.1"/>
</dbReference>
<dbReference type="EMBL" id="CP047166">
    <property type="protein sequence ID" value="QRF66386.1"/>
    <property type="molecule type" value="Genomic_DNA"/>
</dbReference>
<keyword evidence="2" id="KW-1185">Reference proteome</keyword>
<dbReference type="Proteomes" id="UP000596387">
    <property type="component" value="Chromosome"/>
</dbReference>
<name>A0ABX7F8C5_9RHOB</name>
<accession>A0ABX7F8C5</accession>
<evidence type="ECO:0008006" key="3">
    <source>
        <dbReference type="Google" id="ProtNLM"/>
    </source>
</evidence>
<evidence type="ECO:0000313" key="1">
    <source>
        <dbReference type="EMBL" id="QRF66386.1"/>
    </source>
</evidence>
<proteinExistence type="predicted"/>
<organism evidence="1 2">
    <name type="scientific">Ponticoccus alexandrii</name>
    <dbReference type="NCBI Taxonomy" id="1943633"/>
    <lineage>
        <taxon>Bacteria</taxon>
        <taxon>Pseudomonadati</taxon>
        <taxon>Pseudomonadota</taxon>
        <taxon>Alphaproteobacteria</taxon>
        <taxon>Rhodobacterales</taxon>
        <taxon>Roseobacteraceae</taxon>
        <taxon>Ponticoccus</taxon>
    </lineage>
</organism>
<reference evidence="1 2" key="1">
    <citation type="submission" date="2019-12" db="EMBL/GenBank/DDBJ databases">
        <title>Complete Genome Sequence of a Quorum-Sensing Bacterium,Rhodobacteraceae bacterium C31, Isolated from a marine microalgae symbiotic bacteria.</title>
        <authorList>
            <person name="Zhang Y."/>
        </authorList>
    </citation>
    <scope>NUCLEOTIDE SEQUENCE [LARGE SCALE GENOMIC DNA]</scope>
    <source>
        <strain evidence="1 2">C31</strain>
    </source>
</reference>
<evidence type="ECO:0000313" key="2">
    <source>
        <dbReference type="Proteomes" id="UP000596387"/>
    </source>
</evidence>
<protein>
    <recommendedName>
        <fullName evidence="3">DUF4261 domain-containing protein</fullName>
    </recommendedName>
</protein>
<sequence>MSAFLDAQPEAARDRLSEILAGEAVPQALCMYLDFAETPLAICNRTVPFTDSRWGRTWDRGAGLLIGLPDLALSAGQLNTFREYKLGFPEALVSKADWMSEILTFTGDRANYARREASLWGQIFDPVTDQPVGHPFAHDVALMDQMALSVSREAMVITLTVESFLARHGVPLYGAQTYRDQKRRYPTDEGMEFTAEADRLIVWTQW</sequence>
<gene>
    <name evidence="1" type="ORF">GQA70_08725</name>
</gene>